<keyword evidence="2" id="KW-1185">Reference proteome</keyword>
<evidence type="ECO:0000313" key="1">
    <source>
        <dbReference type="EMBL" id="TFK63302.1"/>
    </source>
</evidence>
<dbReference type="EMBL" id="ML208530">
    <property type="protein sequence ID" value="TFK63302.1"/>
    <property type="molecule type" value="Genomic_DNA"/>
</dbReference>
<organism evidence="1 2">
    <name type="scientific">Pluteus cervinus</name>
    <dbReference type="NCBI Taxonomy" id="181527"/>
    <lineage>
        <taxon>Eukaryota</taxon>
        <taxon>Fungi</taxon>
        <taxon>Dikarya</taxon>
        <taxon>Basidiomycota</taxon>
        <taxon>Agaricomycotina</taxon>
        <taxon>Agaricomycetes</taxon>
        <taxon>Agaricomycetidae</taxon>
        <taxon>Agaricales</taxon>
        <taxon>Pluteineae</taxon>
        <taxon>Pluteaceae</taxon>
        <taxon>Pluteus</taxon>
    </lineage>
</organism>
<proteinExistence type="predicted"/>
<reference evidence="1 2" key="1">
    <citation type="journal article" date="2019" name="Nat. Ecol. Evol.">
        <title>Megaphylogeny resolves global patterns of mushroom evolution.</title>
        <authorList>
            <person name="Varga T."/>
            <person name="Krizsan K."/>
            <person name="Foldi C."/>
            <person name="Dima B."/>
            <person name="Sanchez-Garcia M."/>
            <person name="Sanchez-Ramirez S."/>
            <person name="Szollosi G.J."/>
            <person name="Szarkandi J.G."/>
            <person name="Papp V."/>
            <person name="Albert L."/>
            <person name="Andreopoulos W."/>
            <person name="Angelini C."/>
            <person name="Antonin V."/>
            <person name="Barry K.W."/>
            <person name="Bougher N.L."/>
            <person name="Buchanan P."/>
            <person name="Buyck B."/>
            <person name="Bense V."/>
            <person name="Catcheside P."/>
            <person name="Chovatia M."/>
            <person name="Cooper J."/>
            <person name="Damon W."/>
            <person name="Desjardin D."/>
            <person name="Finy P."/>
            <person name="Geml J."/>
            <person name="Haridas S."/>
            <person name="Hughes K."/>
            <person name="Justo A."/>
            <person name="Karasinski D."/>
            <person name="Kautmanova I."/>
            <person name="Kiss B."/>
            <person name="Kocsube S."/>
            <person name="Kotiranta H."/>
            <person name="LaButti K.M."/>
            <person name="Lechner B.E."/>
            <person name="Liimatainen K."/>
            <person name="Lipzen A."/>
            <person name="Lukacs Z."/>
            <person name="Mihaltcheva S."/>
            <person name="Morgado L.N."/>
            <person name="Niskanen T."/>
            <person name="Noordeloos M.E."/>
            <person name="Ohm R.A."/>
            <person name="Ortiz-Santana B."/>
            <person name="Ovrebo C."/>
            <person name="Racz N."/>
            <person name="Riley R."/>
            <person name="Savchenko A."/>
            <person name="Shiryaev A."/>
            <person name="Soop K."/>
            <person name="Spirin V."/>
            <person name="Szebenyi C."/>
            <person name="Tomsovsky M."/>
            <person name="Tulloss R.E."/>
            <person name="Uehling J."/>
            <person name="Grigoriev I.V."/>
            <person name="Vagvolgyi C."/>
            <person name="Papp T."/>
            <person name="Martin F.M."/>
            <person name="Miettinen O."/>
            <person name="Hibbett D.S."/>
            <person name="Nagy L.G."/>
        </authorList>
    </citation>
    <scope>NUCLEOTIDE SEQUENCE [LARGE SCALE GENOMIC DNA]</scope>
    <source>
        <strain evidence="1 2">NL-1719</strain>
    </source>
</reference>
<dbReference type="Proteomes" id="UP000308600">
    <property type="component" value="Unassembled WGS sequence"/>
</dbReference>
<sequence length="73" mass="7645">MSDVGFMLLTAGNDQYVGMRSRARPLPETAVDAATTPTDEGSEAESDPASPVVVTPGQQDEATEQPDDHVADV</sequence>
<evidence type="ECO:0000313" key="2">
    <source>
        <dbReference type="Proteomes" id="UP000308600"/>
    </source>
</evidence>
<protein>
    <submittedName>
        <fullName evidence="1">Uncharacterized protein</fullName>
    </submittedName>
</protein>
<gene>
    <name evidence="1" type="ORF">BDN72DRAFT_902529</name>
</gene>
<accession>A0ACD3AC44</accession>
<name>A0ACD3AC44_9AGAR</name>